<evidence type="ECO:0000313" key="5">
    <source>
        <dbReference type="EMBL" id="PKR88709.1"/>
    </source>
</evidence>
<dbReference type="Pfam" id="PF12833">
    <property type="entry name" value="HTH_18"/>
    <property type="match status" value="1"/>
</dbReference>
<dbReference type="PROSITE" id="PS01124">
    <property type="entry name" value="HTH_ARAC_FAMILY_2"/>
    <property type="match status" value="1"/>
</dbReference>
<proteinExistence type="predicted"/>
<name>A0A1I4V2P0_9HYPH</name>
<dbReference type="Gene3D" id="1.10.10.60">
    <property type="entry name" value="Homeodomain-like"/>
    <property type="match status" value="1"/>
</dbReference>
<dbReference type="RefSeq" id="WP_101289826.1">
    <property type="nucleotide sequence ID" value="NZ_FOUQ01000010.1"/>
</dbReference>
<sequence>MTTIISVPGPTAARDYLLARRAGFERYDTGSLAPRHGHLSAHVSITLASGDVQNGYAGRLRLEPGDVLVQPALDRHANETPHPRGAHVLHLPWRMETAFRGVYHLPSIDLVIRTAERDPRGATGLLAELIDDAVPEPVPIWDWPDLLAADLRSGLVGIDDWARAHGLARETVSRGFRRAFGVSPRAFAGELHARSAWLRVISGSEPLAEIAADTGFADQSHMTRAIASVTGAPPGAWRHMVRAGFLDGAIGGAANAPDPH</sequence>
<evidence type="ECO:0000256" key="1">
    <source>
        <dbReference type="ARBA" id="ARBA00023015"/>
    </source>
</evidence>
<dbReference type="InterPro" id="IPR050204">
    <property type="entry name" value="AraC_XylS_family_regulators"/>
</dbReference>
<dbReference type="EMBL" id="PJNW01000010">
    <property type="protein sequence ID" value="PKR88709.1"/>
    <property type="molecule type" value="Genomic_DNA"/>
</dbReference>
<dbReference type="Proteomes" id="UP000233491">
    <property type="component" value="Unassembled WGS sequence"/>
</dbReference>
<dbReference type="GO" id="GO:0003700">
    <property type="term" value="F:DNA-binding transcription factor activity"/>
    <property type="evidence" value="ECO:0007669"/>
    <property type="project" value="InterPro"/>
</dbReference>
<dbReference type="InterPro" id="IPR018060">
    <property type="entry name" value="HTH_AraC"/>
</dbReference>
<accession>A0A1I4V2P0</accession>
<dbReference type="InterPro" id="IPR009057">
    <property type="entry name" value="Homeodomain-like_sf"/>
</dbReference>
<evidence type="ECO:0000256" key="2">
    <source>
        <dbReference type="ARBA" id="ARBA00023125"/>
    </source>
</evidence>
<gene>
    <name evidence="5" type="ORF">CXZ10_13230</name>
</gene>
<keyword evidence="3" id="KW-0804">Transcription</keyword>
<reference evidence="5 6" key="1">
    <citation type="submission" date="2017-12" db="EMBL/GenBank/DDBJ databases">
        <title>Anaerobic carbon monoxide metabolism by Pleomorphomonas carboxyditropha sp. nov., a new mesophilic hydrogenogenic carboxidotroph.</title>
        <authorList>
            <person name="Esquivel-Elizondo S."/>
            <person name="Krajmalnik-Brown R."/>
        </authorList>
    </citation>
    <scope>NUCLEOTIDE SEQUENCE [LARGE SCALE GENOMIC DNA]</scope>
    <source>
        <strain evidence="5 6">R5-392</strain>
    </source>
</reference>
<evidence type="ECO:0000256" key="3">
    <source>
        <dbReference type="ARBA" id="ARBA00023163"/>
    </source>
</evidence>
<organism evidence="5 6">
    <name type="scientific">Pleomorphomonas diazotrophica</name>
    <dbReference type="NCBI Taxonomy" id="1166257"/>
    <lineage>
        <taxon>Bacteria</taxon>
        <taxon>Pseudomonadati</taxon>
        <taxon>Pseudomonadota</taxon>
        <taxon>Alphaproteobacteria</taxon>
        <taxon>Hyphomicrobiales</taxon>
        <taxon>Pleomorphomonadaceae</taxon>
        <taxon>Pleomorphomonas</taxon>
    </lineage>
</organism>
<feature type="domain" description="HTH araC/xylS-type" evidence="4">
    <location>
        <begin position="146"/>
        <end position="240"/>
    </location>
</feature>
<keyword evidence="6" id="KW-1185">Reference proteome</keyword>
<dbReference type="OrthoDB" id="9809338at2"/>
<keyword evidence="2" id="KW-0238">DNA-binding</keyword>
<evidence type="ECO:0000259" key="4">
    <source>
        <dbReference type="PROSITE" id="PS01124"/>
    </source>
</evidence>
<dbReference type="PANTHER" id="PTHR46796">
    <property type="entry name" value="HTH-TYPE TRANSCRIPTIONAL ACTIVATOR RHAS-RELATED"/>
    <property type="match status" value="1"/>
</dbReference>
<dbReference type="SMART" id="SM00342">
    <property type="entry name" value="HTH_ARAC"/>
    <property type="match status" value="1"/>
</dbReference>
<protein>
    <submittedName>
        <fullName evidence="5">AraC family transcriptional regulator</fullName>
    </submittedName>
</protein>
<dbReference type="GO" id="GO:0043565">
    <property type="term" value="F:sequence-specific DNA binding"/>
    <property type="evidence" value="ECO:0007669"/>
    <property type="project" value="InterPro"/>
</dbReference>
<evidence type="ECO:0000313" key="6">
    <source>
        <dbReference type="Proteomes" id="UP000233491"/>
    </source>
</evidence>
<comment type="caution">
    <text evidence="5">The sequence shown here is derived from an EMBL/GenBank/DDBJ whole genome shotgun (WGS) entry which is preliminary data.</text>
</comment>
<dbReference type="PANTHER" id="PTHR46796:SF2">
    <property type="entry name" value="TRANSCRIPTIONAL REGULATORY PROTEIN"/>
    <property type="match status" value="1"/>
</dbReference>
<dbReference type="SUPFAM" id="SSF46689">
    <property type="entry name" value="Homeodomain-like"/>
    <property type="match status" value="1"/>
</dbReference>
<keyword evidence="1" id="KW-0805">Transcription regulation</keyword>
<dbReference type="AlphaFoldDB" id="A0A1I4V2P0"/>